<accession>A0A8J7P6N1</accession>
<proteinExistence type="predicted"/>
<reference evidence="2" key="1">
    <citation type="submission" date="2021-02" db="EMBL/GenBank/DDBJ databases">
        <title>Genome-Resolved Metagenomics of a Microbial Community Performing Photosynthetic Biological Nutrient Removal.</title>
        <authorList>
            <person name="Mcdaniel E.A."/>
        </authorList>
    </citation>
    <scope>NUCLEOTIDE SEQUENCE</scope>
    <source>
        <strain evidence="2">UWPOB_OBS1</strain>
    </source>
</reference>
<dbReference type="EMBL" id="JAFLCK010000001">
    <property type="protein sequence ID" value="MBN8658786.1"/>
    <property type="molecule type" value="Genomic_DNA"/>
</dbReference>
<name>A0A8J7P6N1_9BACT</name>
<evidence type="ECO:0000313" key="3">
    <source>
        <dbReference type="Proteomes" id="UP000664277"/>
    </source>
</evidence>
<keyword evidence="1" id="KW-0472">Membrane</keyword>
<gene>
    <name evidence="2" type="ORF">J0M35_00370</name>
</gene>
<protein>
    <recommendedName>
        <fullName evidence="4">DUF4870 domain-containing protein</fullName>
    </recommendedName>
</protein>
<feature type="transmembrane region" description="Helical" evidence="1">
    <location>
        <begin position="94"/>
        <end position="115"/>
    </location>
</feature>
<feature type="transmembrane region" description="Helical" evidence="1">
    <location>
        <begin position="12"/>
        <end position="35"/>
    </location>
</feature>
<organism evidence="2 3">
    <name type="scientific">Candidatus Obscuribacter phosphatis</name>
    <dbReference type="NCBI Taxonomy" id="1906157"/>
    <lineage>
        <taxon>Bacteria</taxon>
        <taxon>Bacillati</taxon>
        <taxon>Candidatus Melainabacteria</taxon>
        <taxon>Candidatus Obscuribacterales</taxon>
        <taxon>Candidatus Obscuribacteraceae</taxon>
        <taxon>Candidatus Obscuribacter</taxon>
    </lineage>
</organism>
<dbReference type="Proteomes" id="UP000664277">
    <property type="component" value="Unassembled WGS sequence"/>
</dbReference>
<sequence length="137" mass="14660">MSKYNYFKSPDTSAKLVCAACYLTGGIAGLIYSIANGTYKDATFFRFHFLQAIMLGIIQIFISMGGGILVSTLTGILSLFGSATAPISGAISDIFILALNIISKLFLLCALVGIVQSLRGKNLELPGISILVRQNMR</sequence>
<evidence type="ECO:0000256" key="1">
    <source>
        <dbReference type="SAM" id="Phobius"/>
    </source>
</evidence>
<comment type="caution">
    <text evidence="2">The sequence shown here is derived from an EMBL/GenBank/DDBJ whole genome shotgun (WGS) entry which is preliminary data.</text>
</comment>
<feature type="transmembrane region" description="Helical" evidence="1">
    <location>
        <begin position="47"/>
        <end position="74"/>
    </location>
</feature>
<dbReference type="AlphaFoldDB" id="A0A8J7P6N1"/>
<keyword evidence="1" id="KW-1133">Transmembrane helix</keyword>
<evidence type="ECO:0000313" key="2">
    <source>
        <dbReference type="EMBL" id="MBN8658786.1"/>
    </source>
</evidence>
<evidence type="ECO:0008006" key="4">
    <source>
        <dbReference type="Google" id="ProtNLM"/>
    </source>
</evidence>
<keyword evidence="1" id="KW-0812">Transmembrane</keyword>